<dbReference type="InterPro" id="IPR017850">
    <property type="entry name" value="Alkaline_phosphatase_core_sf"/>
</dbReference>
<dbReference type="PANTHER" id="PTHR47371:SF3">
    <property type="entry name" value="PHOSPHOGLYCEROL TRANSFERASE I"/>
    <property type="match status" value="1"/>
</dbReference>
<comment type="pathway">
    <text evidence="2">Cell wall biogenesis; lipoteichoic acid biosynthesis.</text>
</comment>
<feature type="transmembrane region" description="Helical" evidence="7">
    <location>
        <begin position="9"/>
        <end position="28"/>
    </location>
</feature>
<dbReference type="SUPFAM" id="SSF53649">
    <property type="entry name" value="Alkaline phosphatase-like"/>
    <property type="match status" value="1"/>
</dbReference>
<sequence>MVKIGTTKYLLYYFILSLLFMDILFRSLVTGGIFSLGFIISALFLISFAIICFIISTLTHGKFSFIISCFLLGTASLLYSSQYIYHEFFKTFYSLYSAGNAGQVLDFWQDIVTVLERNAFWVILFLLPTLLFLLFGYKLLYFKTINWFPRVVLVAIIILVHISSLIVILASGKEQHSAHDLYFNSNYPSLSAEKIGLITMMRLDLQRSLTGWSPEIEAPSIVVPAYFSNPTRDISDRTANTKDEIEQEIDEEIIEFNTMDIDFEKLAANEENEEIKNMHNYFNSIEPTAKNDYTGKYKGYNLILITAESFSPFAVHEGATPTLYKLINDGYNFVNFYTPSWEVSTTDGEYVALTSLLPKSGVWSFEESADNYLPFVMGNQFKELDYKTLAYHNHSYTYYSRHLSHPNMGYEYKGLGNGLNIRETWPESDLEMVEKTVPEYINDEPFHAYYMTVSGHMQYSFSGNVMARKNQDLVMDLPFSDQAKAYISTQIELDKALEHLLNQLEEAGIAENTLIALSGDHYPYGLDDKTIDEFAGHSVEQNFELYENDFILYTEGMEPKTITKPSSSLDIIPTLSNLFGLEYDSRLLMGTDIFSDADPIVPFLNKSYVTDKGKYNAEDQKFIPDNGQEVDQEYIDWISTIVENKFYYSTKILEHDYYDIVLGEVQQSN</sequence>
<dbReference type="Proteomes" id="UP000799092">
    <property type="component" value="Unassembled WGS sequence"/>
</dbReference>
<name>A0A6A8DDW4_9BACI</name>
<evidence type="ECO:0000256" key="4">
    <source>
        <dbReference type="ARBA" id="ARBA00022692"/>
    </source>
</evidence>
<dbReference type="InterPro" id="IPR050448">
    <property type="entry name" value="OpgB/LTA_synthase_biosynth"/>
</dbReference>
<keyword evidence="4 7" id="KW-0812">Transmembrane</keyword>
<keyword evidence="9" id="KW-0378">Hydrolase</keyword>
<feature type="transmembrane region" description="Helical" evidence="7">
    <location>
        <begin position="34"/>
        <end position="56"/>
    </location>
</feature>
<feature type="transmembrane region" description="Helical" evidence="7">
    <location>
        <begin position="147"/>
        <end position="170"/>
    </location>
</feature>
<keyword evidence="5 7" id="KW-1133">Transmembrane helix</keyword>
<evidence type="ECO:0000313" key="9">
    <source>
        <dbReference type="EMBL" id="MRH43885.1"/>
    </source>
</evidence>
<evidence type="ECO:0000256" key="1">
    <source>
        <dbReference type="ARBA" id="ARBA00004651"/>
    </source>
</evidence>
<dbReference type="OrthoDB" id="5901192at2"/>
<dbReference type="AlphaFoldDB" id="A0A6A8DDW4"/>
<dbReference type="Gene3D" id="3.40.720.10">
    <property type="entry name" value="Alkaline Phosphatase, subunit A"/>
    <property type="match status" value="1"/>
</dbReference>
<evidence type="ECO:0000256" key="3">
    <source>
        <dbReference type="ARBA" id="ARBA00022475"/>
    </source>
</evidence>
<dbReference type="Pfam" id="PF00884">
    <property type="entry name" value="Sulfatase"/>
    <property type="match status" value="1"/>
</dbReference>
<reference evidence="9" key="1">
    <citation type="submission" date="2019-11" db="EMBL/GenBank/DDBJ databases">
        <authorList>
            <person name="Li J."/>
        </authorList>
    </citation>
    <scope>NUCLEOTIDE SEQUENCE</scope>
    <source>
        <strain evidence="9">B6B</strain>
    </source>
</reference>
<dbReference type="GO" id="GO:0005886">
    <property type="term" value="C:plasma membrane"/>
    <property type="evidence" value="ECO:0007669"/>
    <property type="project" value="UniProtKB-SubCell"/>
</dbReference>
<feature type="transmembrane region" description="Helical" evidence="7">
    <location>
        <begin position="119"/>
        <end position="140"/>
    </location>
</feature>
<protein>
    <submittedName>
        <fullName evidence="9">Sulfatase-like hydrolase/transferase</fullName>
    </submittedName>
</protein>
<dbReference type="Gene3D" id="3.30.1120.170">
    <property type="match status" value="1"/>
</dbReference>
<comment type="subcellular location">
    <subcellularLocation>
        <location evidence="1">Cell membrane</location>
        <topology evidence="1">Multi-pass membrane protein</topology>
    </subcellularLocation>
</comment>
<evidence type="ECO:0000313" key="10">
    <source>
        <dbReference type="Proteomes" id="UP000799092"/>
    </source>
</evidence>
<evidence type="ECO:0000256" key="2">
    <source>
        <dbReference type="ARBA" id="ARBA00004936"/>
    </source>
</evidence>
<dbReference type="GO" id="GO:0016787">
    <property type="term" value="F:hydrolase activity"/>
    <property type="evidence" value="ECO:0007669"/>
    <property type="project" value="UniProtKB-KW"/>
</dbReference>
<accession>A0A6A8DDW4</accession>
<comment type="caution">
    <text evidence="9">The sequence shown here is derived from an EMBL/GenBank/DDBJ whole genome shotgun (WGS) entry which is preliminary data.</text>
</comment>
<dbReference type="InterPro" id="IPR000917">
    <property type="entry name" value="Sulfatase_N"/>
</dbReference>
<evidence type="ECO:0000259" key="8">
    <source>
        <dbReference type="Pfam" id="PF00884"/>
    </source>
</evidence>
<dbReference type="CDD" id="cd16015">
    <property type="entry name" value="LTA_synthase"/>
    <property type="match status" value="1"/>
</dbReference>
<dbReference type="RefSeq" id="WP_153737509.1">
    <property type="nucleotide sequence ID" value="NZ_WJNG01000012.1"/>
</dbReference>
<dbReference type="PANTHER" id="PTHR47371">
    <property type="entry name" value="LIPOTEICHOIC ACID SYNTHASE"/>
    <property type="match status" value="1"/>
</dbReference>
<evidence type="ECO:0000256" key="7">
    <source>
        <dbReference type="SAM" id="Phobius"/>
    </source>
</evidence>
<gene>
    <name evidence="9" type="ORF">GH741_14675</name>
</gene>
<feature type="transmembrane region" description="Helical" evidence="7">
    <location>
        <begin position="63"/>
        <end position="85"/>
    </location>
</feature>
<keyword evidence="6 7" id="KW-0472">Membrane</keyword>
<evidence type="ECO:0000256" key="5">
    <source>
        <dbReference type="ARBA" id="ARBA00022989"/>
    </source>
</evidence>
<keyword evidence="3" id="KW-1003">Cell membrane</keyword>
<feature type="domain" description="Sulfatase N-terminal" evidence="8">
    <location>
        <begin position="301"/>
        <end position="580"/>
    </location>
</feature>
<organism evidence="9 10">
    <name type="scientific">Aquibacillus halophilus</name>
    <dbReference type="NCBI Taxonomy" id="930132"/>
    <lineage>
        <taxon>Bacteria</taxon>
        <taxon>Bacillati</taxon>
        <taxon>Bacillota</taxon>
        <taxon>Bacilli</taxon>
        <taxon>Bacillales</taxon>
        <taxon>Bacillaceae</taxon>
        <taxon>Aquibacillus</taxon>
    </lineage>
</organism>
<dbReference type="GO" id="GO:0016740">
    <property type="term" value="F:transferase activity"/>
    <property type="evidence" value="ECO:0007669"/>
    <property type="project" value="UniProtKB-KW"/>
</dbReference>
<dbReference type="EMBL" id="WJNG01000012">
    <property type="protein sequence ID" value="MRH43885.1"/>
    <property type="molecule type" value="Genomic_DNA"/>
</dbReference>
<evidence type="ECO:0000256" key="6">
    <source>
        <dbReference type="ARBA" id="ARBA00023136"/>
    </source>
</evidence>
<proteinExistence type="predicted"/>
<keyword evidence="9" id="KW-0808">Transferase</keyword>
<keyword evidence="10" id="KW-1185">Reference proteome</keyword>